<feature type="transmembrane region" description="Helical" evidence="6">
    <location>
        <begin position="7"/>
        <end position="25"/>
    </location>
</feature>
<feature type="transmembrane region" description="Helical" evidence="6">
    <location>
        <begin position="45"/>
        <end position="68"/>
    </location>
</feature>
<evidence type="ECO:0000313" key="8">
    <source>
        <dbReference type="EMBL" id="TDQ39901.1"/>
    </source>
</evidence>
<protein>
    <submittedName>
        <fullName evidence="8">Uncharacterized protein DUF1049</fullName>
    </submittedName>
</protein>
<evidence type="ECO:0000313" key="9">
    <source>
        <dbReference type="Proteomes" id="UP000294575"/>
    </source>
</evidence>
<keyword evidence="3 6" id="KW-1133">Transmembrane helix</keyword>
<name>A0A4R6U1V2_9GAMM</name>
<dbReference type="EMBL" id="SNYK01000001">
    <property type="protein sequence ID" value="TDQ39901.1"/>
    <property type="molecule type" value="Genomic_DNA"/>
</dbReference>
<feature type="coiled-coil region" evidence="5">
    <location>
        <begin position="72"/>
        <end position="102"/>
    </location>
</feature>
<accession>A0A4R6U1V2</accession>
<evidence type="ECO:0000256" key="2">
    <source>
        <dbReference type="ARBA" id="ARBA00022692"/>
    </source>
</evidence>
<keyword evidence="9" id="KW-1185">Reference proteome</keyword>
<evidence type="ECO:0000256" key="6">
    <source>
        <dbReference type="SAM" id="Phobius"/>
    </source>
</evidence>
<keyword evidence="1" id="KW-1003">Cell membrane</keyword>
<gene>
    <name evidence="8" type="ORF">DFQ45_10129</name>
</gene>
<evidence type="ECO:0000256" key="1">
    <source>
        <dbReference type="ARBA" id="ARBA00022475"/>
    </source>
</evidence>
<keyword evidence="4 6" id="KW-0472">Membrane</keyword>
<organism evidence="8 9">
    <name type="scientific">Thiopseudomonas denitrificans</name>
    <dbReference type="NCBI Taxonomy" id="1501432"/>
    <lineage>
        <taxon>Bacteria</taxon>
        <taxon>Pseudomonadati</taxon>
        <taxon>Pseudomonadota</taxon>
        <taxon>Gammaproteobacteria</taxon>
        <taxon>Pseudomonadales</taxon>
        <taxon>Pseudomonadaceae</taxon>
        <taxon>Thiopseudomonas</taxon>
    </lineage>
</organism>
<keyword evidence="5" id="KW-0175">Coiled coil</keyword>
<evidence type="ECO:0000256" key="4">
    <source>
        <dbReference type="ARBA" id="ARBA00023136"/>
    </source>
</evidence>
<evidence type="ECO:0000259" key="7">
    <source>
        <dbReference type="Pfam" id="PF06305"/>
    </source>
</evidence>
<evidence type="ECO:0000256" key="3">
    <source>
        <dbReference type="ARBA" id="ARBA00022989"/>
    </source>
</evidence>
<comment type="caution">
    <text evidence="8">The sequence shown here is derived from an EMBL/GenBank/DDBJ whole genome shotgun (WGS) entry which is preliminary data.</text>
</comment>
<dbReference type="Proteomes" id="UP000294575">
    <property type="component" value="Unassembled WGS sequence"/>
</dbReference>
<dbReference type="Pfam" id="PF06305">
    <property type="entry name" value="LapA_dom"/>
    <property type="match status" value="1"/>
</dbReference>
<evidence type="ECO:0000256" key="5">
    <source>
        <dbReference type="SAM" id="Coils"/>
    </source>
</evidence>
<sequence>MRKVRRAFIALVCLLLAVVVLLFTLENKQQVELGFLGYSSPALPLAFTILAGFVAGAFFAGLTFWLPLGHYKRKTAKQAKKLMQLQEQLEQAQAVQAEKEKTTGVVVADSAA</sequence>
<dbReference type="InterPro" id="IPR010445">
    <property type="entry name" value="LapA_dom"/>
</dbReference>
<feature type="domain" description="Lipopolysaccharide assembly protein A" evidence="7">
    <location>
        <begin position="26"/>
        <end position="90"/>
    </location>
</feature>
<keyword evidence="2 6" id="KW-0812">Transmembrane</keyword>
<proteinExistence type="predicted"/>
<dbReference type="AlphaFoldDB" id="A0A4R6U1V2"/>
<reference evidence="8 9" key="1">
    <citation type="submission" date="2019-03" db="EMBL/GenBank/DDBJ databases">
        <title>Genomic Encyclopedia of Type Strains, Phase IV (KMG-IV): sequencing the most valuable type-strain genomes for metagenomic binning, comparative biology and taxonomic classification.</title>
        <authorList>
            <person name="Goeker M."/>
        </authorList>
    </citation>
    <scope>NUCLEOTIDE SEQUENCE [LARGE SCALE GENOMIC DNA]</scope>
    <source>
        <strain evidence="8 9">DSM 28679</strain>
    </source>
</reference>
<dbReference type="RefSeq" id="WP_101496540.1">
    <property type="nucleotide sequence ID" value="NZ_LNJZ01000006.1"/>
</dbReference>
<dbReference type="GO" id="GO:0005886">
    <property type="term" value="C:plasma membrane"/>
    <property type="evidence" value="ECO:0007669"/>
    <property type="project" value="InterPro"/>
</dbReference>